<dbReference type="Pfam" id="PF13439">
    <property type="entry name" value="Glyco_transf_4"/>
    <property type="match status" value="1"/>
</dbReference>
<protein>
    <submittedName>
        <fullName evidence="3">Glycosyltransferase family 4 protein</fullName>
    </submittedName>
</protein>
<name>A0A3N4NDI0_9FLAO</name>
<dbReference type="EMBL" id="RPFJ01000018">
    <property type="protein sequence ID" value="RPD94364.1"/>
    <property type="molecule type" value="Genomic_DNA"/>
</dbReference>
<accession>A0A3N4NDI0</accession>
<dbReference type="InterPro" id="IPR028098">
    <property type="entry name" value="Glyco_trans_4-like_N"/>
</dbReference>
<dbReference type="InterPro" id="IPR001296">
    <property type="entry name" value="Glyco_trans_1"/>
</dbReference>
<evidence type="ECO:0000259" key="1">
    <source>
        <dbReference type="Pfam" id="PF00534"/>
    </source>
</evidence>
<evidence type="ECO:0000259" key="2">
    <source>
        <dbReference type="Pfam" id="PF13439"/>
    </source>
</evidence>
<sequence length="352" mass="39803">MRIVLVTPLLDHGGGQKYIANLSNYWVSLGHDVTIIHLRSGKSFFTLSEKIKIIHLNYYGGDTIKKIFTGFKAGIKLRNAIKKETPDFVLSILSSTNIFTLLFTRFLKVKIFVREAMSPYRKRSKIERILRKILYKKAAGVIVMTQKAKKFVSAEIGINNVSVIPNPVKKHPENVSTQKEKIVIDVGRLTAVKGQLYFLEACAKINRPDWKFVILGDGEYRSKLEEKIKELNIENNVVLAGAVKNVHEWLAKSMIFTSTSLSEAWGNAICEAMATGLPVVSFNCEVSPDEIIDDGEDGFLVPLQDVDELSNKIEMLMDDEELRTKIGRKAKLKMERYNIESISNQVLEFCTN</sequence>
<dbReference type="GO" id="GO:0016757">
    <property type="term" value="F:glycosyltransferase activity"/>
    <property type="evidence" value="ECO:0007669"/>
    <property type="project" value="InterPro"/>
</dbReference>
<dbReference type="SUPFAM" id="SSF53756">
    <property type="entry name" value="UDP-Glycosyltransferase/glycogen phosphorylase"/>
    <property type="match status" value="1"/>
</dbReference>
<dbReference type="PANTHER" id="PTHR12526">
    <property type="entry name" value="GLYCOSYLTRANSFERASE"/>
    <property type="match status" value="1"/>
</dbReference>
<dbReference type="RefSeq" id="WP_123898672.1">
    <property type="nucleotide sequence ID" value="NZ_RPFJ01000018.1"/>
</dbReference>
<comment type="caution">
    <text evidence="3">The sequence shown here is derived from an EMBL/GenBank/DDBJ whole genome shotgun (WGS) entry which is preliminary data.</text>
</comment>
<keyword evidence="3" id="KW-0808">Transferase</keyword>
<evidence type="ECO:0000313" key="4">
    <source>
        <dbReference type="Proteomes" id="UP000270856"/>
    </source>
</evidence>
<proteinExistence type="predicted"/>
<reference evidence="3 4" key="1">
    <citation type="submission" date="2018-11" db="EMBL/GenBank/DDBJ databases">
        <title>Aureibaculum marinum gen. nov., sp. nov., a member of the family Flavobacteriaceae isolated from the Bohai Sea.</title>
        <authorList>
            <person name="Ji X."/>
        </authorList>
    </citation>
    <scope>NUCLEOTIDE SEQUENCE [LARGE SCALE GENOMIC DNA]</scope>
    <source>
        <strain evidence="3 4">BH-SD17</strain>
    </source>
</reference>
<keyword evidence="4" id="KW-1185">Reference proteome</keyword>
<dbReference type="CDD" id="cd03820">
    <property type="entry name" value="GT4_AmsD-like"/>
    <property type="match status" value="1"/>
</dbReference>
<dbReference type="Pfam" id="PF00534">
    <property type="entry name" value="Glycos_transf_1"/>
    <property type="match status" value="1"/>
</dbReference>
<feature type="domain" description="Glycosyl transferase family 1" evidence="1">
    <location>
        <begin position="171"/>
        <end position="331"/>
    </location>
</feature>
<dbReference type="PANTHER" id="PTHR12526:SF630">
    <property type="entry name" value="GLYCOSYLTRANSFERASE"/>
    <property type="match status" value="1"/>
</dbReference>
<dbReference type="Gene3D" id="3.40.50.2000">
    <property type="entry name" value="Glycogen Phosphorylase B"/>
    <property type="match status" value="2"/>
</dbReference>
<gene>
    <name evidence="3" type="ORF">EGM88_12355</name>
</gene>
<dbReference type="OrthoDB" id="798298at2"/>
<evidence type="ECO:0000313" key="3">
    <source>
        <dbReference type="EMBL" id="RPD94364.1"/>
    </source>
</evidence>
<dbReference type="AlphaFoldDB" id="A0A3N4NDI0"/>
<dbReference type="Proteomes" id="UP000270856">
    <property type="component" value="Unassembled WGS sequence"/>
</dbReference>
<feature type="domain" description="Glycosyltransferase subfamily 4-like N-terminal" evidence="2">
    <location>
        <begin position="13"/>
        <end position="168"/>
    </location>
</feature>
<organism evidence="3 4">
    <name type="scientific">Aureibaculum marinum</name>
    <dbReference type="NCBI Taxonomy" id="2487930"/>
    <lineage>
        <taxon>Bacteria</taxon>
        <taxon>Pseudomonadati</taxon>
        <taxon>Bacteroidota</taxon>
        <taxon>Flavobacteriia</taxon>
        <taxon>Flavobacteriales</taxon>
        <taxon>Flavobacteriaceae</taxon>
        <taxon>Aureibaculum</taxon>
    </lineage>
</organism>